<evidence type="ECO:0000256" key="2">
    <source>
        <dbReference type="ARBA" id="ARBA00022679"/>
    </source>
</evidence>
<sequence>MTISVEESIMVQPAEATPRKVLWNSDLDLLVGNYHLPTVYFYKPNGASNFFNANILKQALSKTLVLFYPMAARLRHGEDHRVEIYCDGQGVLFVEAHATVAMDNFIHTFHHRNLIPAVDYCADIETYPIVLLQVTYFKCGGVSLGVGIQHHVTDGASSLHFINAWSDVARGIDISVPPFIDRTLLRAREPPQPAFPHHEYQLSRPRINTTTTNNTDVVASILKVSGEHVNILKGKYKEDGNTMKYSSYVMLAAHIWRSVCRARGLPDEEETRLYIPIDGRSRLEPALPPGYLGNVIFSTIPTALVGDLLSKPTCYAANKIHNAIMRMDNQYLRSALDYLQLQPDLSALVRGPHTFGTPNVGINSWAKFPIYDADFGWGRPIFMRPGWIAHEGLTIITPSSANDGSLYLAIALPQHHMKLFQQFFYDI</sequence>
<keyword evidence="3" id="KW-0012">Acyltransferase</keyword>
<dbReference type="InterPro" id="IPR023213">
    <property type="entry name" value="CAT-like_dom_sf"/>
</dbReference>
<evidence type="ECO:0000313" key="4">
    <source>
        <dbReference type="EMBL" id="QCE09720.1"/>
    </source>
</evidence>
<dbReference type="PANTHER" id="PTHR31642:SF307">
    <property type="entry name" value="SHIKIMATE_QUINATE HYDROXYCINNAMOYLTRANSFERASE"/>
    <property type="match status" value="1"/>
</dbReference>
<dbReference type="GO" id="GO:0016747">
    <property type="term" value="F:acyltransferase activity, transferring groups other than amino-acyl groups"/>
    <property type="evidence" value="ECO:0007669"/>
    <property type="project" value="TreeGrafter"/>
</dbReference>
<gene>
    <name evidence="4" type="ORF">DEO72_LG10g942</name>
</gene>
<dbReference type="AlphaFoldDB" id="A0A4D6N7C5"/>
<dbReference type="FunFam" id="3.30.559.10:FF:000008">
    <property type="entry name" value="Tryptamine hydroxycinnamoyl transferase"/>
    <property type="match status" value="1"/>
</dbReference>
<dbReference type="Proteomes" id="UP000501690">
    <property type="component" value="Linkage Group LG10"/>
</dbReference>
<evidence type="ECO:0000256" key="1">
    <source>
        <dbReference type="ARBA" id="ARBA00009861"/>
    </source>
</evidence>
<name>A0A4D6N7C5_VIGUN</name>
<keyword evidence="2 4" id="KW-0808">Transferase</keyword>
<reference evidence="4 5" key="1">
    <citation type="submission" date="2019-04" db="EMBL/GenBank/DDBJ databases">
        <title>An improved genome assembly and genetic linkage map for asparagus bean, Vigna unguiculata ssp. sesquipedialis.</title>
        <authorList>
            <person name="Xia Q."/>
            <person name="Zhang R."/>
            <person name="Dong Y."/>
        </authorList>
    </citation>
    <scope>NUCLEOTIDE SEQUENCE [LARGE SCALE GENOMIC DNA]</scope>
    <source>
        <tissue evidence="4">Leaf</tissue>
    </source>
</reference>
<keyword evidence="5" id="KW-1185">Reference proteome</keyword>
<evidence type="ECO:0000313" key="5">
    <source>
        <dbReference type="Proteomes" id="UP000501690"/>
    </source>
</evidence>
<dbReference type="InterPro" id="IPR050317">
    <property type="entry name" value="Plant_Fungal_Acyltransferase"/>
</dbReference>
<dbReference type="FunFam" id="3.30.559.10:FF:000015">
    <property type="entry name" value="Spermidine hydroxycinnamoyl transferase"/>
    <property type="match status" value="1"/>
</dbReference>
<proteinExistence type="inferred from homology"/>
<evidence type="ECO:0000256" key="3">
    <source>
        <dbReference type="ARBA" id="ARBA00023315"/>
    </source>
</evidence>
<protein>
    <submittedName>
        <fullName evidence="4">Shikimate O-hydroxycinnamoyltransferase</fullName>
    </submittedName>
</protein>
<dbReference type="EMBL" id="CP039354">
    <property type="protein sequence ID" value="QCE09720.1"/>
    <property type="molecule type" value="Genomic_DNA"/>
</dbReference>
<dbReference type="Gene3D" id="3.30.559.10">
    <property type="entry name" value="Chloramphenicol acetyltransferase-like domain"/>
    <property type="match status" value="2"/>
</dbReference>
<dbReference type="Pfam" id="PF02458">
    <property type="entry name" value="Transferase"/>
    <property type="match status" value="1"/>
</dbReference>
<organism evidence="4 5">
    <name type="scientific">Vigna unguiculata</name>
    <name type="common">Cowpea</name>
    <dbReference type="NCBI Taxonomy" id="3917"/>
    <lineage>
        <taxon>Eukaryota</taxon>
        <taxon>Viridiplantae</taxon>
        <taxon>Streptophyta</taxon>
        <taxon>Embryophyta</taxon>
        <taxon>Tracheophyta</taxon>
        <taxon>Spermatophyta</taxon>
        <taxon>Magnoliopsida</taxon>
        <taxon>eudicotyledons</taxon>
        <taxon>Gunneridae</taxon>
        <taxon>Pentapetalae</taxon>
        <taxon>rosids</taxon>
        <taxon>fabids</taxon>
        <taxon>Fabales</taxon>
        <taxon>Fabaceae</taxon>
        <taxon>Papilionoideae</taxon>
        <taxon>50 kb inversion clade</taxon>
        <taxon>NPAAA clade</taxon>
        <taxon>indigoferoid/millettioid clade</taxon>
        <taxon>Phaseoleae</taxon>
        <taxon>Vigna</taxon>
    </lineage>
</organism>
<dbReference type="PANTHER" id="PTHR31642">
    <property type="entry name" value="TRICHOTHECENE 3-O-ACETYLTRANSFERASE"/>
    <property type="match status" value="1"/>
</dbReference>
<comment type="similarity">
    <text evidence="1">Belongs to the plant acyltransferase family.</text>
</comment>
<accession>A0A4D6N7C5</accession>